<evidence type="ECO:0000256" key="1">
    <source>
        <dbReference type="SAM" id="Phobius"/>
    </source>
</evidence>
<feature type="transmembrane region" description="Helical" evidence="1">
    <location>
        <begin position="156"/>
        <end position="176"/>
    </location>
</feature>
<keyword evidence="1" id="KW-0472">Membrane</keyword>
<feature type="transmembrane region" description="Helical" evidence="1">
    <location>
        <begin position="21"/>
        <end position="45"/>
    </location>
</feature>
<dbReference type="InterPro" id="IPR010288">
    <property type="entry name" value="EcsB_ABC"/>
</dbReference>
<gene>
    <name evidence="2" type="ORF">NQG31_12155</name>
</gene>
<protein>
    <submittedName>
        <fullName evidence="2">ABC transporter permease</fullName>
    </submittedName>
</protein>
<name>A0ABT2L1T3_9BACL</name>
<evidence type="ECO:0000313" key="2">
    <source>
        <dbReference type="EMBL" id="MCT4796299.1"/>
    </source>
</evidence>
<organism evidence="2 3">
    <name type="scientific">Exiguobacterium alkaliphilum</name>
    <dbReference type="NCBI Taxonomy" id="1428684"/>
    <lineage>
        <taxon>Bacteria</taxon>
        <taxon>Bacillati</taxon>
        <taxon>Bacillota</taxon>
        <taxon>Bacilli</taxon>
        <taxon>Bacillales</taxon>
        <taxon>Bacillales Family XII. Incertae Sedis</taxon>
        <taxon>Exiguobacterium</taxon>
    </lineage>
</organism>
<feature type="transmembrane region" description="Helical" evidence="1">
    <location>
        <begin position="132"/>
        <end position="149"/>
    </location>
</feature>
<keyword evidence="1" id="KW-1133">Transmembrane helix</keyword>
<keyword evidence="1" id="KW-0812">Transmembrane</keyword>
<feature type="transmembrane region" description="Helical" evidence="1">
    <location>
        <begin position="100"/>
        <end position="120"/>
    </location>
</feature>
<evidence type="ECO:0000313" key="3">
    <source>
        <dbReference type="Proteomes" id="UP001206821"/>
    </source>
</evidence>
<feature type="transmembrane region" description="Helical" evidence="1">
    <location>
        <begin position="357"/>
        <end position="373"/>
    </location>
</feature>
<comment type="caution">
    <text evidence="2">The sequence shown here is derived from an EMBL/GenBank/DDBJ whole genome shotgun (WGS) entry which is preliminary data.</text>
</comment>
<reference evidence="2 3" key="1">
    <citation type="submission" date="2022-07" db="EMBL/GenBank/DDBJ databases">
        <title>Genomic and pangenome structural analysis of the polyextremophile Exiguobacterium.</title>
        <authorList>
            <person name="Shen L."/>
        </authorList>
    </citation>
    <scope>NUCLEOTIDE SEQUENCE [LARGE SCALE GENOMIC DNA]</scope>
    <source>
        <strain evidence="2 3">12_1</strain>
    </source>
</reference>
<accession>A0ABT2L1T3</accession>
<proteinExistence type="predicted"/>
<dbReference type="EMBL" id="JANIEK010000059">
    <property type="protein sequence ID" value="MCT4796299.1"/>
    <property type="molecule type" value="Genomic_DNA"/>
</dbReference>
<sequence>MNVFRQRFGVWVEDVVKYSRYVANGGLLFTLYFTLIYGAFVYNQFLSGLDASFPSAWVVALAFLVLPLGHRPRTLLQEADQVFLLPELGNIRAYMNGVRLFNVVFASVRAVLLMLVVLPLLVRTLDVTPGEVLAIIATSVLLSVVGRLAKLESIRYVGVVSAFFSAGVMLVGFPIVTPVPPLLALIYLHIKRNERIPLADWLVLEQASKAQFNRVVSWFVDLPDMREEVKARPFIVNVMNRYLLKRTDAARYVYGLRIVRSNDSLDLMFRLSLVAILVMWLSGGWYVGLVVPLFVGLTALQLVPLFKRLDSVSIASWLPITRAERLAAYKWWTLRLLVGQALGLGIASLLFGGTWDALVGLVLAYGIVRYYLARLK</sequence>
<keyword evidence="3" id="KW-1185">Reference proteome</keyword>
<dbReference type="Pfam" id="PF05975">
    <property type="entry name" value="EcsB"/>
    <property type="match status" value="1"/>
</dbReference>
<feature type="transmembrane region" description="Helical" evidence="1">
    <location>
        <begin position="273"/>
        <end position="300"/>
    </location>
</feature>
<dbReference type="RefSeq" id="WP_034817772.1">
    <property type="nucleotide sequence ID" value="NZ_JANIEK010000059.1"/>
</dbReference>
<dbReference type="Proteomes" id="UP001206821">
    <property type="component" value="Unassembled WGS sequence"/>
</dbReference>
<feature type="transmembrane region" description="Helical" evidence="1">
    <location>
        <begin position="332"/>
        <end position="351"/>
    </location>
</feature>
<feature type="transmembrane region" description="Helical" evidence="1">
    <location>
        <begin position="51"/>
        <end position="69"/>
    </location>
</feature>